<sequence length="80" mass="9326">MSEGVFFNNFLTAFERRSQQVQKMQRASTFINVAPRHVNTQMSFSCQKLREASFLQRSEQEVLCMFTDASRNNKNVTVNN</sequence>
<proteinExistence type="predicted"/>
<keyword evidence="2" id="KW-1185">Reference proteome</keyword>
<dbReference type="AlphaFoldDB" id="A0A4U8V0F4"/>
<name>A0A4U8V0F4_STECR</name>
<reference evidence="1 2" key="2">
    <citation type="journal article" date="2019" name="G3 (Bethesda)">
        <title>Hybrid Assembly of the Genome of the Entomopathogenic Nematode Steinernema carpocapsae Identifies the X-Chromosome.</title>
        <authorList>
            <person name="Serra L."/>
            <person name="Macchietto M."/>
            <person name="Macias-Munoz A."/>
            <person name="McGill C.J."/>
            <person name="Rodriguez I.M."/>
            <person name="Rodriguez B."/>
            <person name="Murad R."/>
            <person name="Mortazavi A."/>
        </authorList>
    </citation>
    <scope>NUCLEOTIDE SEQUENCE [LARGE SCALE GENOMIC DNA]</scope>
    <source>
        <strain evidence="1 2">ALL</strain>
    </source>
</reference>
<evidence type="ECO:0000313" key="2">
    <source>
        <dbReference type="Proteomes" id="UP000298663"/>
    </source>
</evidence>
<reference evidence="1 2" key="1">
    <citation type="journal article" date="2015" name="Genome Biol.">
        <title>Comparative genomics of Steinernema reveals deeply conserved gene regulatory networks.</title>
        <authorList>
            <person name="Dillman A.R."/>
            <person name="Macchietto M."/>
            <person name="Porter C.F."/>
            <person name="Rogers A."/>
            <person name="Williams B."/>
            <person name="Antoshechkin I."/>
            <person name="Lee M.M."/>
            <person name="Goodwin Z."/>
            <person name="Lu X."/>
            <person name="Lewis E.E."/>
            <person name="Goodrich-Blair H."/>
            <person name="Stock S.P."/>
            <person name="Adams B.J."/>
            <person name="Sternberg P.W."/>
            <person name="Mortazavi A."/>
        </authorList>
    </citation>
    <scope>NUCLEOTIDE SEQUENCE [LARGE SCALE GENOMIC DNA]</scope>
    <source>
        <strain evidence="1 2">ALL</strain>
    </source>
</reference>
<dbReference type="EMBL" id="AZBU02000001">
    <property type="protein sequence ID" value="TMS38884.1"/>
    <property type="molecule type" value="Genomic_DNA"/>
</dbReference>
<gene>
    <name evidence="1" type="ORF">L596_005511</name>
</gene>
<evidence type="ECO:0000313" key="1">
    <source>
        <dbReference type="EMBL" id="TMS38884.1"/>
    </source>
</evidence>
<protein>
    <submittedName>
        <fullName evidence="1">Uncharacterized protein</fullName>
    </submittedName>
</protein>
<comment type="caution">
    <text evidence="1">The sequence shown here is derived from an EMBL/GenBank/DDBJ whole genome shotgun (WGS) entry which is preliminary data.</text>
</comment>
<organism evidence="1 2">
    <name type="scientific">Steinernema carpocapsae</name>
    <name type="common">Entomopathogenic nematode</name>
    <dbReference type="NCBI Taxonomy" id="34508"/>
    <lineage>
        <taxon>Eukaryota</taxon>
        <taxon>Metazoa</taxon>
        <taxon>Ecdysozoa</taxon>
        <taxon>Nematoda</taxon>
        <taxon>Chromadorea</taxon>
        <taxon>Rhabditida</taxon>
        <taxon>Tylenchina</taxon>
        <taxon>Panagrolaimomorpha</taxon>
        <taxon>Strongyloidoidea</taxon>
        <taxon>Steinernematidae</taxon>
        <taxon>Steinernema</taxon>
    </lineage>
</organism>
<dbReference type="Proteomes" id="UP000298663">
    <property type="component" value="Unassembled WGS sequence"/>
</dbReference>
<accession>A0A4U8V0F4</accession>